<protein>
    <submittedName>
        <fullName evidence="2">Uncharacterized protein</fullName>
    </submittedName>
</protein>
<dbReference type="RefSeq" id="XP_005643178.1">
    <property type="nucleotide sequence ID" value="XM_005643121.1"/>
</dbReference>
<dbReference type="KEGG" id="csl:COCSUDRAFT_45131"/>
<accession>I0YJR5</accession>
<dbReference type="EMBL" id="AGSI01000022">
    <property type="protein sequence ID" value="EIE18634.1"/>
    <property type="molecule type" value="Genomic_DNA"/>
</dbReference>
<dbReference type="GeneID" id="17036762"/>
<evidence type="ECO:0000313" key="3">
    <source>
        <dbReference type="Proteomes" id="UP000007264"/>
    </source>
</evidence>
<sequence>MKTFAVALLALCLAVAVNADVCHYDCYKVDPAAGKTAKTALFQACGVTDYRFGSGPSNDLQGVYKQAPPAGCELAVCAHFPTQAAVDTYRNACEHPKPQYAVLNGKGAGRFDAACTTCAAS</sequence>
<name>I0YJR5_COCSC</name>
<evidence type="ECO:0000256" key="1">
    <source>
        <dbReference type="SAM" id="SignalP"/>
    </source>
</evidence>
<organism evidence="2 3">
    <name type="scientific">Coccomyxa subellipsoidea (strain C-169)</name>
    <name type="common">Green microalga</name>
    <dbReference type="NCBI Taxonomy" id="574566"/>
    <lineage>
        <taxon>Eukaryota</taxon>
        <taxon>Viridiplantae</taxon>
        <taxon>Chlorophyta</taxon>
        <taxon>core chlorophytes</taxon>
        <taxon>Trebouxiophyceae</taxon>
        <taxon>Trebouxiophyceae incertae sedis</taxon>
        <taxon>Coccomyxaceae</taxon>
        <taxon>Coccomyxa</taxon>
        <taxon>Coccomyxa subellipsoidea</taxon>
    </lineage>
</organism>
<dbReference type="OrthoDB" id="516846at2759"/>
<feature type="chain" id="PRO_5003636405" evidence="1">
    <location>
        <begin position="20"/>
        <end position="121"/>
    </location>
</feature>
<gene>
    <name evidence="2" type="ORF">COCSUDRAFT_45131</name>
</gene>
<proteinExistence type="predicted"/>
<keyword evidence="1" id="KW-0732">Signal</keyword>
<dbReference type="AlphaFoldDB" id="I0YJR5"/>
<feature type="signal peptide" evidence="1">
    <location>
        <begin position="1"/>
        <end position="19"/>
    </location>
</feature>
<evidence type="ECO:0000313" key="2">
    <source>
        <dbReference type="EMBL" id="EIE18634.1"/>
    </source>
</evidence>
<reference evidence="2 3" key="1">
    <citation type="journal article" date="2012" name="Genome Biol.">
        <title>The genome of the polar eukaryotic microalga coccomyxa subellipsoidea reveals traits of cold adaptation.</title>
        <authorList>
            <person name="Blanc G."/>
            <person name="Agarkova I."/>
            <person name="Grimwood J."/>
            <person name="Kuo A."/>
            <person name="Brueggeman A."/>
            <person name="Dunigan D."/>
            <person name="Gurnon J."/>
            <person name="Ladunga I."/>
            <person name="Lindquist E."/>
            <person name="Lucas S."/>
            <person name="Pangilinan J."/>
            <person name="Proschold T."/>
            <person name="Salamov A."/>
            <person name="Schmutz J."/>
            <person name="Weeks D."/>
            <person name="Yamada T."/>
            <person name="Claverie J.M."/>
            <person name="Grigoriev I."/>
            <person name="Van Etten J."/>
            <person name="Lomsadze A."/>
            <person name="Borodovsky M."/>
        </authorList>
    </citation>
    <scope>NUCLEOTIDE SEQUENCE [LARGE SCALE GENOMIC DNA]</scope>
    <source>
        <strain evidence="2 3">C-169</strain>
    </source>
</reference>
<keyword evidence="3" id="KW-1185">Reference proteome</keyword>
<comment type="caution">
    <text evidence="2">The sequence shown here is derived from an EMBL/GenBank/DDBJ whole genome shotgun (WGS) entry which is preliminary data.</text>
</comment>
<dbReference type="Proteomes" id="UP000007264">
    <property type="component" value="Unassembled WGS sequence"/>
</dbReference>